<name>A0A6P8BDX6_PYRGI</name>
<protein>
    <submittedName>
        <fullName evidence="2">Uncharacterized protein</fullName>
    </submittedName>
</protein>
<accession>A0A6P8BDX6</accession>
<reference evidence="2" key="2">
    <citation type="submission" date="2019-10" db="EMBL/GenBank/DDBJ databases">
        <authorList>
            <consortium name="NCBI Genome Project"/>
        </authorList>
    </citation>
    <scope>NUCLEOTIDE SEQUENCE</scope>
    <source>
        <strain evidence="2">NI907</strain>
    </source>
</reference>
<dbReference type="GeneID" id="41958071"/>
<reference evidence="2" key="1">
    <citation type="journal article" date="2019" name="Mol. Biol. Evol.">
        <title>Blast fungal genomes show frequent chromosomal changes, gene gains and losses, and effector gene turnover.</title>
        <authorList>
            <person name="Gomez Luciano L.B."/>
            <person name="Jason Tsai I."/>
            <person name="Chuma I."/>
            <person name="Tosa Y."/>
            <person name="Chen Y.H."/>
            <person name="Li J.Y."/>
            <person name="Li M.Y."/>
            <person name="Jade Lu M.Y."/>
            <person name="Nakayashiki H."/>
            <person name="Li W.H."/>
        </authorList>
    </citation>
    <scope>NUCLEOTIDE SEQUENCE</scope>
    <source>
        <strain evidence="2">NI907</strain>
    </source>
</reference>
<sequence length="79" mass="8644">MVTFCFFFCSRGYWSNCVPSPGLSEITADPIECAEDIQQDQVASCTCGSFPLCAGRIRIFVIFPLLSRTFLGPLPSTSP</sequence>
<keyword evidence="1" id="KW-1185">Reference proteome</keyword>
<proteinExistence type="predicted"/>
<gene>
    <name evidence="2" type="ORF">PgNI_03106</name>
</gene>
<organism evidence="1 2">
    <name type="scientific">Pyricularia grisea</name>
    <name type="common">Crabgrass-specific blast fungus</name>
    <name type="synonym">Magnaporthe grisea</name>
    <dbReference type="NCBI Taxonomy" id="148305"/>
    <lineage>
        <taxon>Eukaryota</taxon>
        <taxon>Fungi</taxon>
        <taxon>Dikarya</taxon>
        <taxon>Ascomycota</taxon>
        <taxon>Pezizomycotina</taxon>
        <taxon>Sordariomycetes</taxon>
        <taxon>Sordariomycetidae</taxon>
        <taxon>Magnaporthales</taxon>
        <taxon>Pyriculariaceae</taxon>
        <taxon>Pyricularia</taxon>
    </lineage>
</organism>
<evidence type="ECO:0000313" key="1">
    <source>
        <dbReference type="Proteomes" id="UP000515153"/>
    </source>
</evidence>
<dbReference type="Proteomes" id="UP000515153">
    <property type="component" value="Unplaced"/>
</dbReference>
<dbReference type="RefSeq" id="XP_030985438.1">
    <property type="nucleotide sequence ID" value="XM_031123161.1"/>
</dbReference>
<evidence type="ECO:0000313" key="2">
    <source>
        <dbReference type="RefSeq" id="XP_030985438.1"/>
    </source>
</evidence>
<reference evidence="2" key="3">
    <citation type="submission" date="2025-08" db="UniProtKB">
        <authorList>
            <consortium name="RefSeq"/>
        </authorList>
    </citation>
    <scope>IDENTIFICATION</scope>
    <source>
        <strain evidence="2">NI907</strain>
    </source>
</reference>
<dbReference type="AlphaFoldDB" id="A0A6P8BDX6"/>